<dbReference type="PANTHER" id="PTHR33973:SF4">
    <property type="entry name" value="OS07G0153300 PROTEIN"/>
    <property type="match status" value="1"/>
</dbReference>
<dbReference type="AlphaFoldDB" id="A0A1H3IPG7"/>
<dbReference type="EMBL" id="FNPK01000007">
    <property type="protein sequence ID" value="SDY29497.1"/>
    <property type="molecule type" value="Genomic_DNA"/>
</dbReference>
<dbReference type="PANTHER" id="PTHR33973">
    <property type="entry name" value="OS07G0153300 PROTEIN"/>
    <property type="match status" value="1"/>
</dbReference>
<name>A0A1H3IPG7_9GAMM</name>
<dbReference type="RefSeq" id="WP_092689213.1">
    <property type="nucleotide sequence ID" value="NZ_FNPK01000007.1"/>
</dbReference>
<proteinExistence type="predicted"/>
<accession>A0A1H3IPG7</accession>
<dbReference type="InterPro" id="IPR010775">
    <property type="entry name" value="DUF1365"/>
</dbReference>
<reference evidence="2" key="1">
    <citation type="submission" date="2016-10" db="EMBL/GenBank/DDBJ databases">
        <authorList>
            <person name="Varghese N."/>
            <person name="Submissions S."/>
        </authorList>
    </citation>
    <scope>NUCLEOTIDE SEQUENCE [LARGE SCALE GENOMIC DNA]</scope>
    <source>
        <strain evidence="2">ANC 5109</strain>
    </source>
</reference>
<organism evidence="1 2">
    <name type="scientific">Acinetobacter kyonggiensis</name>
    <dbReference type="NCBI Taxonomy" id="595670"/>
    <lineage>
        <taxon>Bacteria</taxon>
        <taxon>Pseudomonadati</taxon>
        <taxon>Pseudomonadota</taxon>
        <taxon>Gammaproteobacteria</taxon>
        <taxon>Moraxellales</taxon>
        <taxon>Moraxellaceae</taxon>
        <taxon>Acinetobacter</taxon>
    </lineage>
</organism>
<dbReference type="STRING" id="595670.SAMN05421643_10712"/>
<sequence>MLMTSLAVAPAMIRHRRYLPKSHEFDAKLSYLWFDPDQMDSITRQSWLWSLKHWSVLRLDADDFLIAEHGSIREKVKKILLKQVNIILASDTQIRVLALPRTLGFYFNSVVFYFILDATEQPIFILSEITNTPWNERQVYIHDCRGKAVQHSHFQSYSFEFEKSFHVSPFMPMDMDYRWCFNFSEQQNVIHMQLFQQEVLQFDATMRFSLHPITVPSQHYRYAISCVFEPFKMMAGIYWNAFRLWTKKVPFYRHPKKNKGNTIL</sequence>
<gene>
    <name evidence="1" type="ORF">SAMN05421643_10712</name>
</gene>
<evidence type="ECO:0008006" key="3">
    <source>
        <dbReference type="Google" id="ProtNLM"/>
    </source>
</evidence>
<dbReference type="Pfam" id="PF07103">
    <property type="entry name" value="DUF1365"/>
    <property type="match status" value="1"/>
</dbReference>
<dbReference type="Proteomes" id="UP000199035">
    <property type="component" value="Unassembled WGS sequence"/>
</dbReference>
<evidence type="ECO:0000313" key="1">
    <source>
        <dbReference type="EMBL" id="SDY29497.1"/>
    </source>
</evidence>
<keyword evidence="2" id="KW-1185">Reference proteome</keyword>
<evidence type="ECO:0000313" key="2">
    <source>
        <dbReference type="Proteomes" id="UP000199035"/>
    </source>
</evidence>
<protein>
    <recommendedName>
        <fullName evidence="3">DUF1365 domain-containing protein</fullName>
    </recommendedName>
</protein>